<dbReference type="GO" id="GO:0004252">
    <property type="term" value="F:serine-type endopeptidase activity"/>
    <property type="evidence" value="ECO:0007669"/>
    <property type="project" value="InterPro"/>
</dbReference>
<feature type="domain" description="Peptidase S26" evidence="8">
    <location>
        <begin position="25"/>
        <end position="199"/>
    </location>
</feature>
<dbReference type="GO" id="GO:0009003">
    <property type="term" value="F:signal peptidase activity"/>
    <property type="evidence" value="ECO:0007669"/>
    <property type="project" value="UniProtKB-EC"/>
</dbReference>
<dbReference type="OrthoDB" id="9802919at2"/>
<organism evidence="9 10">
    <name type="scientific">Acaryochloris thomasi RCC1774</name>
    <dbReference type="NCBI Taxonomy" id="1764569"/>
    <lineage>
        <taxon>Bacteria</taxon>
        <taxon>Bacillati</taxon>
        <taxon>Cyanobacteriota</taxon>
        <taxon>Cyanophyceae</taxon>
        <taxon>Acaryochloridales</taxon>
        <taxon>Acaryochloridaceae</taxon>
        <taxon>Acaryochloris</taxon>
        <taxon>Acaryochloris thomasi</taxon>
    </lineage>
</organism>
<keyword evidence="7" id="KW-0645">Protease</keyword>
<dbReference type="GO" id="GO:0006465">
    <property type="term" value="P:signal peptide processing"/>
    <property type="evidence" value="ECO:0007669"/>
    <property type="project" value="InterPro"/>
</dbReference>
<dbReference type="CDD" id="cd06530">
    <property type="entry name" value="S26_SPase_I"/>
    <property type="match status" value="1"/>
</dbReference>
<dbReference type="SUPFAM" id="SSF51306">
    <property type="entry name" value="LexA/Signal peptidase"/>
    <property type="match status" value="1"/>
</dbReference>
<dbReference type="Pfam" id="PF10502">
    <property type="entry name" value="Peptidase_S26"/>
    <property type="match status" value="1"/>
</dbReference>
<comment type="similarity">
    <text evidence="3 7">Belongs to the peptidase S26 family.</text>
</comment>
<dbReference type="Gene3D" id="2.10.109.10">
    <property type="entry name" value="Umud Fragment, subunit A"/>
    <property type="match status" value="1"/>
</dbReference>
<dbReference type="InterPro" id="IPR036286">
    <property type="entry name" value="LexA/Signal_pep-like_sf"/>
</dbReference>
<dbReference type="RefSeq" id="WP_110984241.1">
    <property type="nucleotide sequence ID" value="NZ_CAWNWM010000001.1"/>
</dbReference>
<dbReference type="PROSITE" id="PS00761">
    <property type="entry name" value="SPASE_I_3"/>
    <property type="match status" value="1"/>
</dbReference>
<dbReference type="EMBL" id="PQWO01000001">
    <property type="protein sequence ID" value="PZD75309.1"/>
    <property type="molecule type" value="Genomic_DNA"/>
</dbReference>
<dbReference type="PANTHER" id="PTHR43390">
    <property type="entry name" value="SIGNAL PEPTIDASE I"/>
    <property type="match status" value="1"/>
</dbReference>
<reference evidence="9 10" key="1">
    <citation type="journal article" date="2018" name="Sci. Rep.">
        <title>A novel species of the marine cyanobacterium Acaryochloris with a unique pigment content and lifestyle.</title>
        <authorList>
            <person name="Partensky F."/>
            <person name="Six C."/>
            <person name="Ratin M."/>
            <person name="Garczarek L."/>
            <person name="Vaulot D."/>
            <person name="Probert I."/>
            <person name="Calteau A."/>
            <person name="Gourvil P."/>
            <person name="Marie D."/>
            <person name="Grebert T."/>
            <person name="Bouchier C."/>
            <person name="Le Panse S."/>
            <person name="Gachenot M."/>
            <person name="Rodriguez F."/>
            <person name="Garrido J.L."/>
        </authorList>
    </citation>
    <scope>NUCLEOTIDE SEQUENCE [LARGE SCALE GENOMIC DNA]</scope>
    <source>
        <strain evidence="9 10">RCC1774</strain>
    </source>
</reference>
<evidence type="ECO:0000256" key="3">
    <source>
        <dbReference type="ARBA" id="ARBA00009370"/>
    </source>
</evidence>
<evidence type="ECO:0000256" key="5">
    <source>
        <dbReference type="ARBA" id="ARBA00022801"/>
    </source>
</evidence>
<dbReference type="NCBIfam" id="TIGR02227">
    <property type="entry name" value="sigpep_I_bact"/>
    <property type="match status" value="1"/>
</dbReference>
<dbReference type="InterPro" id="IPR019757">
    <property type="entry name" value="Pept_S26A_signal_pept_1_Lys-AS"/>
</dbReference>
<name>A0A2W1JPS1_9CYAN</name>
<evidence type="ECO:0000256" key="6">
    <source>
        <dbReference type="PIRSR" id="PIRSR600223-1"/>
    </source>
</evidence>
<dbReference type="InterPro" id="IPR019533">
    <property type="entry name" value="Peptidase_S26"/>
</dbReference>
<feature type="active site" evidence="6">
    <location>
        <position position="103"/>
    </location>
</feature>
<evidence type="ECO:0000256" key="1">
    <source>
        <dbReference type="ARBA" id="ARBA00000677"/>
    </source>
</evidence>
<feature type="active site" evidence="6">
    <location>
        <position position="55"/>
    </location>
</feature>
<sequence>MAQQPQRPPLSSATPETAIDESWWLDLFKTIALSLFLAFGIRTFVAEARYVPTGSMKPTIAINDRLIVDKVTFRLRQPVRGDIIVFKPTAALREQGYSDTFVKRIVGLPGDRIEIKEGAVFINGTQLQEGYVANGDQTFTDLCHSGKTIPATAFLDQPRAIPANSYLVLGDNRHNSHDGRCWGLVSSQELVGRAMLRYWPLNRFSSL</sequence>
<keyword evidence="5 7" id="KW-0378">Hydrolase</keyword>
<dbReference type="PANTHER" id="PTHR43390:SF1">
    <property type="entry name" value="CHLOROPLAST PROCESSING PEPTIDASE"/>
    <property type="match status" value="1"/>
</dbReference>
<accession>A0A2W1JPS1</accession>
<comment type="catalytic activity">
    <reaction evidence="1 7">
        <text>Cleavage of hydrophobic, N-terminal signal or leader sequences from secreted and periplasmic proteins.</text>
        <dbReference type="EC" id="3.4.21.89"/>
    </reaction>
</comment>
<evidence type="ECO:0000256" key="4">
    <source>
        <dbReference type="ARBA" id="ARBA00013208"/>
    </source>
</evidence>
<dbReference type="Proteomes" id="UP000248857">
    <property type="component" value="Unassembled WGS sequence"/>
</dbReference>
<keyword evidence="10" id="KW-1185">Reference proteome</keyword>
<proteinExistence type="inferred from homology"/>
<dbReference type="PROSITE" id="PS00760">
    <property type="entry name" value="SPASE_I_2"/>
    <property type="match status" value="1"/>
</dbReference>
<dbReference type="PRINTS" id="PR00727">
    <property type="entry name" value="LEADERPTASE"/>
</dbReference>
<evidence type="ECO:0000259" key="8">
    <source>
        <dbReference type="Pfam" id="PF10502"/>
    </source>
</evidence>
<evidence type="ECO:0000313" key="9">
    <source>
        <dbReference type="EMBL" id="PZD75309.1"/>
    </source>
</evidence>
<comment type="subcellular location">
    <subcellularLocation>
        <location evidence="2">Cell membrane</location>
        <topology evidence="2">Single-pass type II membrane protein</topology>
    </subcellularLocation>
    <subcellularLocation>
        <location evidence="7">Membrane</location>
        <topology evidence="7">Single-pass type II membrane protein</topology>
    </subcellularLocation>
</comment>
<protein>
    <recommendedName>
        <fullName evidence="4 7">Signal peptidase I</fullName>
        <ecNumber evidence="4 7">3.4.21.89</ecNumber>
    </recommendedName>
</protein>
<evidence type="ECO:0000256" key="2">
    <source>
        <dbReference type="ARBA" id="ARBA00004401"/>
    </source>
</evidence>
<dbReference type="InterPro" id="IPR000223">
    <property type="entry name" value="Pept_S26A_signal_pept_1"/>
</dbReference>
<dbReference type="AlphaFoldDB" id="A0A2W1JPS1"/>
<dbReference type="EC" id="3.4.21.89" evidence="4 7"/>
<evidence type="ECO:0000256" key="7">
    <source>
        <dbReference type="RuleBase" id="RU362042"/>
    </source>
</evidence>
<dbReference type="InterPro" id="IPR019758">
    <property type="entry name" value="Pept_S26A_signal_pept_1_CS"/>
</dbReference>
<dbReference type="GO" id="GO:0005886">
    <property type="term" value="C:plasma membrane"/>
    <property type="evidence" value="ECO:0007669"/>
    <property type="project" value="UniProtKB-SubCell"/>
</dbReference>
<gene>
    <name evidence="9" type="primary">spsB_1</name>
    <name evidence="9" type="ORF">C1752_00259</name>
</gene>
<comment type="caution">
    <text evidence="9">The sequence shown here is derived from an EMBL/GenBank/DDBJ whole genome shotgun (WGS) entry which is preliminary data.</text>
</comment>
<evidence type="ECO:0000313" key="10">
    <source>
        <dbReference type="Proteomes" id="UP000248857"/>
    </source>
</evidence>